<accession>A0A150JYP8</accession>
<proteinExistence type="predicted"/>
<gene>
    <name evidence="1" type="ORF">B4098_1399</name>
</gene>
<reference evidence="1 2" key="1">
    <citation type="submission" date="2016-01" db="EMBL/GenBank/DDBJ databases">
        <title>Genome Sequences of Twelve Sporeforming Bacillus Species Isolated from Foods.</title>
        <authorList>
            <person name="Berendsen E.M."/>
            <person name="Wells-Bennik M.H."/>
            <person name="Krawcyk A.O."/>
            <person name="De Jong A."/>
            <person name="Holsappel S."/>
            <person name="Eijlander R.T."/>
            <person name="Kuipers O.P."/>
        </authorList>
    </citation>
    <scope>NUCLEOTIDE SEQUENCE [LARGE SCALE GENOMIC DNA]</scope>
    <source>
        <strain evidence="1 2">B4098</strain>
    </source>
</reference>
<dbReference type="PATRIC" id="fig|1398.26.peg.3289"/>
<dbReference type="Proteomes" id="UP000075288">
    <property type="component" value="Unassembled WGS sequence"/>
</dbReference>
<dbReference type="EMBL" id="LQYG01000056">
    <property type="protein sequence ID" value="KYC62168.1"/>
    <property type="molecule type" value="Genomic_DNA"/>
</dbReference>
<protein>
    <submittedName>
        <fullName evidence="1">Uncharacterized protein</fullName>
    </submittedName>
</protein>
<dbReference type="AlphaFoldDB" id="A0A150JYP8"/>
<evidence type="ECO:0000313" key="2">
    <source>
        <dbReference type="Proteomes" id="UP000075288"/>
    </source>
</evidence>
<sequence>MQSQSWCEPLFYAYRARPVLKKCSVTSWFPYRNGKIKHFRKRRSSIGGYSFAPRISKSCPSAYYKLFFSGLSRYNRITTSGRG</sequence>
<comment type="caution">
    <text evidence="1">The sequence shown here is derived from an EMBL/GenBank/DDBJ whole genome shotgun (WGS) entry which is preliminary data.</text>
</comment>
<evidence type="ECO:0000313" key="1">
    <source>
        <dbReference type="EMBL" id="KYC62168.1"/>
    </source>
</evidence>
<name>A0A150JYP8_HEYCO</name>
<organism evidence="1 2">
    <name type="scientific">Heyndrickxia coagulans</name>
    <name type="common">Weizmannia coagulans</name>
    <dbReference type="NCBI Taxonomy" id="1398"/>
    <lineage>
        <taxon>Bacteria</taxon>
        <taxon>Bacillati</taxon>
        <taxon>Bacillota</taxon>
        <taxon>Bacilli</taxon>
        <taxon>Bacillales</taxon>
        <taxon>Bacillaceae</taxon>
        <taxon>Heyndrickxia</taxon>
    </lineage>
</organism>